<dbReference type="EC" id="4.1.99.19" evidence="8"/>
<organism evidence="8 9">
    <name type="scientific">Taurinivorans muris</name>
    <dbReference type="NCBI Taxonomy" id="2787751"/>
    <lineage>
        <taxon>Bacteria</taxon>
        <taxon>Pseudomonadati</taxon>
        <taxon>Thermodesulfobacteriota</taxon>
        <taxon>Desulfovibrionia</taxon>
        <taxon>Desulfovibrionales</taxon>
        <taxon>Desulfovibrionaceae</taxon>
        <taxon>Taurinivorans</taxon>
    </lineage>
</organism>
<dbReference type="SFLD" id="SFLDG01081">
    <property type="entry name" value="cleavage_of_the_Ca-Cb_bond_in"/>
    <property type="match status" value="1"/>
</dbReference>
<keyword evidence="6" id="KW-0411">Iron-sulfur</keyword>
<dbReference type="EMBL" id="CP065938">
    <property type="protein sequence ID" value="UWX05856.1"/>
    <property type="molecule type" value="Genomic_DNA"/>
</dbReference>
<dbReference type="RefSeq" id="WP_334315447.1">
    <property type="nucleotide sequence ID" value="NZ_CP065938.1"/>
</dbReference>
<keyword evidence="8" id="KW-0456">Lyase</keyword>
<protein>
    <submittedName>
        <fullName evidence="8">2-iminoacetate synthase ThiH</fullName>
        <ecNumber evidence="8">4.1.99.19</ecNumber>
    </submittedName>
</protein>
<dbReference type="Gene3D" id="3.20.20.70">
    <property type="entry name" value="Aldolase class I"/>
    <property type="match status" value="1"/>
</dbReference>
<comment type="cofactor">
    <cofactor evidence="1">
        <name>[4Fe-4S] cluster</name>
        <dbReference type="ChEBI" id="CHEBI:49883"/>
    </cofactor>
</comment>
<dbReference type="Proteomes" id="UP001058120">
    <property type="component" value="Chromosome"/>
</dbReference>
<evidence type="ECO:0000256" key="5">
    <source>
        <dbReference type="ARBA" id="ARBA00023004"/>
    </source>
</evidence>
<dbReference type="NCBIfam" id="TIGR02351">
    <property type="entry name" value="thiH"/>
    <property type="match status" value="1"/>
</dbReference>
<evidence type="ECO:0000256" key="3">
    <source>
        <dbReference type="ARBA" id="ARBA00022691"/>
    </source>
</evidence>
<sequence length="381" mass="43028">MSFKYLPNMEKLEDHSMLERVLGETAGVDFDGFTAADVREALKKDYLSITIRDYAALLSPAASDFLEEIARKAQVETRKRFGNTVCLYTPLYIANYCANNCVYCGYNCKNKIQRGNLSFEEIEEELRSISATGLQEILLLTGEHRVKSSVEFIAEACKTARKYFTTVGIEVYPMNSGEYRILHEAGADFVSVYQETYNPEKYDEVHLSGPKKVYPYRFYAQERALMGGMRGVGFGALLGLDDFRKDAFATGLHAYYVQKKYPHAEVSFSCPRLRPIVNDDTINPKDVHERQLLQIMCAYRLFMPFAGINISTREGANFRNNVINICATRISAGVKTSVGGHSEEEKGDAQFIISDDRSVDEIVEKIQSLGLQSAMTDYLYV</sequence>
<dbReference type="PANTHER" id="PTHR43583">
    <property type="entry name" value="2-IMINOACETATE SYNTHASE"/>
    <property type="match status" value="1"/>
</dbReference>
<dbReference type="SMART" id="SM00876">
    <property type="entry name" value="BATS"/>
    <property type="match status" value="1"/>
</dbReference>
<dbReference type="SUPFAM" id="SSF102114">
    <property type="entry name" value="Radical SAM enzymes"/>
    <property type="match status" value="1"/>
</dbReference>
<dbReference type="SFLD" id="SFLDS00029">
    <property type="entry name" value="Radical_SAM"/>
    <property type="match status" value="1"/>
</dbReference>
<dbReference type="CDD" id="cd01335">
    <property type="entry name" value="Radical_SAM"/>
    <property type="match status" value="1"/>
</dbReference>
<reference evidence="8" key="1">
    <citation type="submission" date="2020-12" db="EMBL/GenBank/DDBJ databases">
        <title>Taurinivorans muris gen. nov., sp. nov., fundamental and realized metabolic niche of a ubiquitous sulfidogenic bacterium in the murine intestine.</title>
        <authorList>
            <person name="Ye H."/>
            <person name="Hanson B.T."/>
            <person name="Loy A."/>
        </authorList>
    </citation>
    <scope>NUCLEOTIDE SEQUENCE</scope>
    <source>
        <strain evidence="8">LT0009</strain>
    </source>
</reference>
<feature type="domain" description="Biotin and thiamin synthesis-associated" evidence="7">
    <location>
        <begin position="269"/>
        <end position="373"/>
    </location>
</feature>
<keyword evidence="2" id="KW-0004">4Fe-4S</keyword>
<dbReference type="InterPro" id="IPR058240">
    <property type="entry name" value="rSAM_sf"/>
</dbReference>
<dbReference type="InterPro" id="IPR034428">
    <property type="entry name" value="ThiH/NoCL/HydG-like"/>
</dbReference>
<dbReference type="GO" id="GO:0036355">
    <property type="term" value="F:2-iminoacetate synthase activity"/>
    <property type="evidence" value="ECO:0007669"/>
    <property type="project" value="UniProtKB-EC"/>
</dbReference>
<keyword evidence="9" id="KW-1185">Reference proteome</keyword>
<evidence type="ECO:0000313" key="9">
    <source>
        <dbReference type="Proteomes" id="UP001058120"/>
    </source>
</evidence>
<dbReference type="InterPro" id="IPR007197">
    <property type="entry name" value="rSAM"/>
</dbReference>
<dbReference type="InterPro" id="IPR012726">
    <property type="entry name" value="ThiH"/>
</dbReference>
<dbReference type="InterPro" id="IPR010722">
    <property type="entry name" value="BATS_dom"/>
</dbReference>
<evidence type="ECO:0000256" key="1">
    <source>
        <dbReference type="ARBA" id="ARBA00001966"/>
    </source>
</evidence>
<evidence type="ECO:0000256" key="4">
    <source>
        <dbReference type="ARBA" id="ARBA00022723"/>
    </source>
</evidence>
<dbReference type="SFLD" id="SFLDG01060">
    <property type="entry name" value="BATS_domain_containing"/>
    <property type="match status" value="1"/>
</dbReference>
<evidence type="ECO:0000259" key="7">
    <source>
        <dbReference type="SMART" id="SM00876"/>
    </source>
</evidence>
<dbReference type="Pfam" id="PF06968">
    <property type="entry name" value="BATS"/>
    <property type="match status" value="1"/>
</dbReference>
<keyword evidence="4" id="KW-0479">Metal-binding</keyword>
<keyword evidence="5" id="KW-0408">Iron</keyword>
<dbReference type="InterPro" id="IPR013785">
    <property type="entry name" value="Aldolase_TIM"/>
</dbReference>
<evidence type="ECO:0000256" key="6">
    <source>
        <dbReference type="ARBA" id="ARBA00023014"/>
    </source>
</evidence>
<dbReference type="PANTHER" id="PTHR43583:SF1">
    <property type="entry name" value="2-IMINOACETATE SYNTHASE"/>
    <property type="match status" value="1"/>
</dbReference>
<name>A0ABY5Y2X1_9BACT</name>
<gene>
    <name evidence="8" type="primary">thiH</name>
    <name evidence="8" type="ORF">JBF11_00560</name>
</gene>
<evidence type="ECO:0000313" key="8">
    <source>
        <dbReference type="EMBL" id="UWX05856.1"/>
    </source>
</evidence>
<keyword evidence="3" id="KW-0949">S-adenosyl-L-methionine</keyword>
<dbReference type="SFLD" id="SFLDF00301">
    <property type="entry name" value="2-iminoacetate_synthase_(ThiH)"/>
    <property type="match status" value="1"/>
</dbReference>
<proteinExistence type="predicted"/>
<accession>A0ABY5Y2X1</accession>
<evidence type="ECO:0000256" key="2">
    <source>
        <dbReference type="ARBA" id="ARBA00022485"/>
    </source>
</evidence>
<dbReference type="Pfam" id="PF04055">
    <property type="entry name" value="Radical_SAM"/>
    <property type="match status" value="1"/>
</dbReference>